<dbReference type="InterPro" id="IPR000222">
    <property type="entry name" value="PP2C_BS"/>
</dbReference>
<proteinExistence type="inferred from homology"/>
<dbReference type="SMART" id="SM00332">
    <property type="entry name" value="PP2Cc"/>
    <property type="match status" value="1"/>
</dbReference>
<dbReference type="PANTHER" id="PTHR13832">
    <property type="entry name" value="PROTEIN PHOSPHATASE 2C"/>
    <property type="match status" value="1"/>
</dbReference>
<accession>A0AAJ7J2K3</accession>
<dbReference type="PROSITE" id="PS01032">
    <property type="entry name" value="PPM_1"/>
    <property type="match status" value="1"/>
</dbReference>
<name>A0AAJ7J2K3_9HYME</name>
<dbReference type="InterPro" id="IPR036457">
    <property type="entry name" value="PPM-type-like_dom_sf"/>
</dbReference>
<gene>
    <name evidence="12" type="primary">LOC108626875</name>
</gene>
<dbReference type="PANTHER" id="PTHR13832:SF565">
    <property type="entry name" value="AT28366P-RELATED"/>
    <property type="match status" value="1"/>
</dbReference>
<evidence type="ECO:0000256" key="3">
    <source>
        <dbReference type="ARBA" id="ARBA00006702"/>
    </source>
</evidence>
<keyword evidence="8" id="KW-0464">Manganese</keyword>
<dbReference type="GeneID" id="108626875"/>
<dbReference type="InterPro" id="IPR001932">
    <property type="entry name" value="PPM-type_phosphatase-like_dom"/>
</dbReference>
<evidence type="ECO:0000256" key="6">
    <source>
        <dbReference type="ARBA" id="ARBA00022801"/>
    </source>
</evidence>
<dbReference type="RefSeq" id="XP_017883294.2">
    <property type="nucleotide sequence ID" value="XM_018027805.2"/>
</dbReference>
<dbReference type="GO" id="GO:0046872">
    <property type="term" value="F:metal ion binding"/>
    <property type="evidence" value="ECO:0007669"/>
    <property type="project" value="UniProtKB-KW"/>
</dbReference>
<dbReference type="KEGG" id="ccal:108626875"/>
<feature type="domain" description="PPM-type phosphatase" evidence="10">
    <location>
        <begin position="56"/>
        <end position="328"/>
    </location>
</feature>
<evidence type="ECO:0000313" key="12">
    <source>
        <dbReference type="RefSeq" id="XP_017883294.2"/>
    </source>
</evidence>
<keyword evidence="11" id="KW-1185">Reference proteome</keyword>
<dbReference type="FunFam" id="3.60.40.10:FF:000016">
    <property type="entry name" value="Protein phosphatase 2C"/>
    <property type="match status" value="1"/>
</dbReference>
<dbReference type="Pfam" id="PF00481">
    <property type="entry name" value="PP2C"/>
    <property type="match status" value="1"/>
</dbReference>
<evidence type="ECO:0000256" key="7">
    <source>
        <dbReference type="ARBA" id="ARBA00022912"/>
    </source>
</evidence>
<dbReference type="Gene3D" id="3.60.40.10">
    <property type="entry name" value="PPM-type phosphatase domain"/>
    <property type="match status" value="1"/>
</dbReference>
<keyword evidence="7 9" id="KW-0904">Protein phosphatase</keyword>
<dbReference type="InterPro" id="IPR015655">
    <property type="entry name" value="PP2C"/>
</dbReference>
<evidence type="ECO:0000256" key="1">
    <source>
        <dbReference type="ARBA" id="ARBA00001936"/>
    </source>
</evidence>
<dbReference type="CDD" id="cd00143">
    <property type="entry name" value="PP2Cc"/>
    <property type="match status" value="1"/>
</dbReference>
<evidence type="ECO:0000256" key="5">
    <source>
        <dbReference type="ARBA" id="ARBA00022723"/>
    </source>
</evidence>
<evidence type="ECO:0000256" key="2">
    <source>
        <dbReference type="ARBA" id="ARBA00001946"/>
    </source>
</evidence>
<sequence length="349" mass="39349">MFVQQYMKDISVISNLVEDVMRIKFYKRFLKKIMGQTLSEPVTAKKSACCKNSYYRVGSSCMQGWRIKMEDCHVHILSLPDDPGTAFFAVYDGHGGSAMAQHAEKHLHEYIIRRSEYKTGNIVQAIQQGFLELDKDMQNDIVLKDKQAGTTAIALLVKDNVVYSANAGDSRAVASVKGTAVPLSRDHKPTLKDERERIKAAGGWVEFNRVNGQLALSRALGDFMFKRNEHKSPQDQIVTAFPEVQEFRVTEDWEFVILACDGIWDVMTSSEVVNFIRSRLVQTKIRTGQEEDTMDPEEVCEELLKHCLAPDALMGTGCDNMTVVLVCFLHGKPYSHLISRCKESISTNP</sequence>
<keyword evidence="5" id="KW-0479">Metal-binding</keyword>
<protein>
    <recommendedName>
        <fullName evidence="4">protein-serine/threonine phosphatase</fullName>
        <ecNumber evidence="4">3.1.3.16</ecNumber>
    </recommendedName>
</protein>
<dbReference type="Proteomes" id="UP000694925">
    <property type="component" value="Unplaced"/>
</dbReference>
<evidence type="ECO:0000256" key="9">
    <source>
        <dbReference type="RuleBase" id="RU003465"/>
    </source>
</evidence>
<keyword evidence="6 9" id="KW-0378">Hydrolase</keyword>
<dbReference type="EC" id="3.1.3.16" evidence="4"/>
<reference evidence="12" key="1">
    <citation type="submission" date="2025-08" db="UniProtKB">
        <authorList>
            <consortium name="RefSeq"/>
        </authorList>
    </citation>
    <scope>IDENTIFICATION</scope>
    <source>
        <tissue evidence="12">Whole body</tissue>
    </source>
</reference>
<evidence type="ECO:0000259" key="10">
    <source>
        <dbReference type="PROSITE" id="PS51746"/>
    </source>
</evidence>
<dbReference type="SUPFAM" id="SSF81606">
    <property type="entry name" value="PP2C-like"/>
    <property type="match status" value="1"/>
</dbReference>
<comment type="cofactor">
    <cofactor evidence="1">
        <name>Mn(2+)</name>
        <dbReference type="ChEBI" id="CHEBI:29035"/>
    </cofactor>
</comment>
<dbReference type="AlphaFoldDB" id="A0AAJ7J2K3"/>
<evidence type="ECO:0000256" key="8">
    <source>
        <dbReference type="ARBA" id="ARBA00023211"/>
    </source>
</evidence>
<dbReference type="PROSITE" id="PS51746">
    <property type="entry name" value="PPM_2"/>
    <property type="match status" value="1"/>
</dbReference>
<comment type="cofactor">
    <cofactor evidence="2">
        <name>Mg(2+)</name>
        <dbReference type="ChEBI" id="CHEBI:18420"/>
    </cofactor>
</comment>
<evidence type="ECO:0000313" key="11">
    <source>
        <dbReference type="Proteomes" id="UP000694925"/>
    </source>
</evidence>
<evidence type="ECO:0000256" key="4">
    <source>
        <dbReference type="ARBA" id="ARBA00013081"/>
    </source>
</evidence>
<comment type="similarity">
    <text evidence="3 9">Belongs to the PP2C family.</text>
</comment>
<dbReference type="GO" id="GO:0004722">
    <property type="term" value="F:protein serine/threonine phosphatase activity"/>
    <property type="evidence" value="ECO:0007669"/>
    <property type="project" value="UniProtKB-EC"/>
</dbReference>
<organism evidence="11 12">
    <name type="scientific">Ceratina calcarata</name>
    <dbReference type="NCBI Taxonomy" id="156304"/>
    <lineage>
        <taxon>Eukaryota</taxon>
        <taxon>Metazoa</taxon>
        <taxon>Ecdysozoa</taxon>
        <taxon>Arthropoda</taxon>
        <taxon>Hexapoda</taxon>
        <taxon>Insecta</taxon>
        <taxon>Pterygota</taxon>
        <taxon>Neoptera</taxon>
        <taxon>Endopterygota</taxon>
        <taxon>Hymenoptera</taxon>
        <taxon>Apocrita</taxon>
        <taxon>Aculeata</taxon>
        <taxon>Apoidea</taxon>
        <taxon>Anthophila</taxon>
        <taxon>Apidae</taxon>
        <taxon>Ceratina</taxon>
        <taxon>Zadontomerus</taxon>
    </lineage>
</organism>